<dbReference type="InterPro" id="IPR001509">
    <property type="entry name" value="Epimerase_deHydtase"/>
</dbReference>
<sequence length="299" mass="33752">MKILVIGSKGFIGSACYSYFKSQPDYEVYGADVMVEYDDPNYFLIDATNADFKKVFHEQQFNWCINCAGAASVPESFNNPERDYLLNVHHLVNILNAIKEGNGNCRLIQLSSAAVYGNPQMLPITESHTLNPLSPYGVHKKQAEELCQLYHDHFSLNVHIFRVFSAYGAGLKKQLFWDLYKKSQTQTNITLFGTGNETREFIHVIDIVNAINLFINADKSGFSITNIANNNTITITTAAETFLKYIGFSGGLSFTGTNRIGDPLYWQADNRQLISLGYQQKVNFEDGINTYCKWLKGKE</sequence>
<keyword evidence="4" id="KW-1185">Reference proteome</keyword>
<feature type="domain" description="NAD-dependent epimerase/dehydratase" evidence="2">
    <location>
        <begin position="3"/>
        <end position="227"/>
    </location>
</feature>
<accession>A0A1G8ITQ2</accession>
<dbReference type="Pfam" id="PF01370">
    <property type="entry name" value="Epimerase"/>
    <property type="match status" value="1"/>
</dbReference>
<proteinExistence type="inferred from homology"/>
<dbReference type="CDD" id="cd08946">
    <property type="entry name" value="SDR_e"/>
    <property type="match status" value="1"/>
</dbReference>
<dbReference type="SUPFAM" id="SSF51735">
    <property type="entry name" value="NAD(P)-binding Rossmann-fold domains"/>
    <property type="match status" value="1"/>
</dbReference>
<dbReference type="RefSeq" id="WP_091173972.1">
    <property type="nucleotide sequence ID" value="NZ_FNCG01000017.1"/>
</dbReference>
<dbReference type="STRING" id="551996.SAMN05192573_117106"/>
<organism evidence="3 4">
    <name type="scientific">Mucilaginibacter gossypii</name>
    <dbReference type="NCBI Taxonomy" id="551996"/>
    <lineage>
        <taxon>Bacteria</taxon>
        <taxon>Pseudomonadati</taxon>
        <taxon>Bacteroidota</taxon>
        <taxon>Sphingobacteriia</taxon>
        <taxon>Sphingobacteriales</taxon>
        <taxon>Sphingobacteriaceae</taxon>
        <taxon>Mucilaginibacter</taxon>
    </lineage>
</organism>
<dbReference type="Gene3D" id="3.40.50.720">
    <property type="entry name" value="NAD(P)-binding Rossmann-like Domain"/>
    <property type="match status" value="1"/>
</dbReference>
<gene>
    <name evidence="3" type="ORF">SAMN05192573_117106</name>
</gene>
<evidence type="ECO:0000313" key="4">
    <source>
        <dbReference type="Proteomes" id="UP000199705"/>
    </source>
</evidence>
<dbReference type="Proteomes" id="UP000199705">
    <property type="component" value="Unassembled WGS sequence"/>
</dbReference>
<dbReference type="InterPro" id="IPR036291">
    <property type="entry name" value="NAD(P)-bd_dom_sf"/>
</dbReference>
<reference evidence="4" key="1">
    <citation type="submission" date="2016-10" db="EMBL/GenBank/DDBJ databases">
        <authorList>
            <person name="Varghese N."/>
            <person name="Submissions S."/>
        </authorList>
    </citation>
    <scope>NUCLEOTIDE SEQUENCE [LARGE SCALE GENOMIC DNA]</scope>
    <source>
        <strain evidence="4">Gh-67</strain>
    </source>
</reference>
<dbReference type="PANTHER" id="PTHR43000">
    <property type="entry name" value="DTDP-D-GLUCOSE 4,6-DEHYDRATASE-RELATED"/>
    <property type="match status" value="1"/>
</dbReference>
<comment type="similarity">
    <text evidence="1">Belongs to the NAD(P)-dependent epimerase/dehydratase family.</text>
</comment>
<dbReference type="AlphaFoldDB" id="A0A1G8ITQ2"/>
<dbReference type="EMBL" id="FNCG01000017">
    <property type="protein sequence ID" value="SDI22253.1"/>
    <property type="molecule type" value="Genomic_DNA"/>
</dbReference>
<evidence type="ECO:0000313" key="3">
    <source>
        <dbReference type="EMBL" id="SDI22253.1"/>
    </source>
</evidence>
<evidence type="ECO:0000259" key="2">
    <source>
        <dbReference type="Pfam" id="PF01370"/>
    </source>
</evidence>
<protein>
    <submittedName>
        <fullName evidence="3">dTDP-glucose 4,6-dehydratase/UDP-glucose 4-epimerase</fullName>
    </submittedName>
</protein>
<evidence type="ECO:0000256" key="1">
    <source>
        <dbReference type="ARBA" id="ARBA00007637"/>
    </source>
</evidence>
<name>A0A1G8ITQ2_9SPHI</name>